<accession>A0A2S3ZS54</accession>
<evidence type="ECO:0000313" key="4">
    <source>
        <dbReference type="Proteomes" id="UP000237061"/>
    </source>
</evidence>
<name>A0A2S3ZS54_ARTGL</name>
<evidence type="ECO:0000313" key="3">
    <source>
        <dbReference type="EMBL" id="POH72061.1"/>
    </source>
</evidence>
<feature type="region of interest" description="Disordered" evidence="1">
    <location>
        <begin position="153"/>
        <end position="175"/>
    </location>
</feature>
<dbReference type="AlphaFoldDB" id="A0A2S3ZS54"/>
<proteinExistence type="predicted"/>
<protein>
    <recommendedName>
        <fullName evidence="5">DUF3592 domain-containing protein</fullName>
    </recommendedName>
</protein>
<keyword evidence="2" id="KW-0812">Transmembrane</keyword>
<evidence type="ECO:0000256" key="2">
    <source>
        <dbReference type="SAM" id="Phobius"/>
    </source>
</evidence>
<sequence>MAKKRPWNRVGTVASVLFMAMAVFGGIAVFKGAVAESERAAALADPGTALHQVPSTVTKLGSGKYGGNELHVSFETVEGTRVTTRVRTLQSNRGYSKGQQLDVVYAEQMPKAARLAVNPGPAASFGGTMALAVFVWMTAAVVAWRALRDIWPKAKKPGSKKPRAPRRGRKARSGR</sequence>
<keyword evidence="2" id="KW-0472">Membrane</keyword>
<dbReference type="Proteomes" id="UP000237061">
    <property type="component" value="Unassembled WGS sequence"/>
</dbReference>
<keyword evidence="2" id="KW-1133">Transmembrane helix</keyword>
<gene>
    <name evidence="3" type="ORF">CVS27_17945</name>
</gene>
<organism evidence="3 4">
    <name type="scientific">Arthrobacter glacialis</name>
    <dbReference type="NCBI Taxonomy" id="1664"/>
    <lineage>
        <taxon>Bacteria</taxon>
        <taxon>Bacillati</taxon>
        <taxon>Actinomycetota</taxon>
        <taxon>Actinomycetes</taxon>
        <taxon>Micrococcales</taxon>
        <taxon>Micrococcaceae</taxon>
        <taxon>Arthrobacter</taxon>
    </lineage>
</organism>
<dbReference type="RefSeq" id="WP_103467220.1">
    <property type="nucleotide sequence ID" value="NZ_PPXC01000018.1"/>
</dbReference>
<feature type="transmembrane region" description="Helical" evidence="2">
    <location>
        <begin position="125"/>
        <end position="147"/>
    </location>
</feature>
<dbReference type="EMBL" id="PPXC01000018">
    <property type="protein sequence ID" value="POH72061.1"/>
    <property type="molecule type" value="Genomic_DNA"/>
</dbReference>
<keyword evidence="4" id="KW-1185">Reference proteome</keyword>
<reference evidence="3 4" key="1">
    <citation type="submission" date="2018-01" db="EMBL/GenBank/DDBJ databases">
        <title>Arthrobacter sp. nov., from glaciers in China.</title>
        <authorList>
            <person name="Liu Q."/>
            <person name="Xin Y.-H."/>
        </authorList>
    </citation>
    <scope>NUCLEOTIDE SEQUENCE [LARGE SCALE GENOMIC DNA]</scope>
    <source>
        <strain evidence="3 4">HLT2-12-2</strain>
    </source>
</reference>
<evidence type="ECO:0000256" key="1">
    <source>
        <dbReference type="SAM" id="MobiDB-lite"/>
    </source>
</evidence>
<comment type="caution">
    <text evidence="3">The sequence shown here is derived from an EMBL/GenBank/DDBJ whole genome shotgun (WGS) entry which is preliminary data.</text>
</comment>
<feature type="transmembrane region" description="Helical" evidence="2">
    <location>
        <begin position="12"/>
        <end position="30"/>
    </location>
</feature>
<evidence type="ECO:0008006" key="5">
    <source>
        <dbReference type="Google" id="ProtNLM"/>
    </source>
</evidence>